<dbReference type="RefSeq" id="XP_056051141.1">
    <property type="nucleotide sequence ID" value="XM_056194176.1"/>
</dbReference>
<reference evidence="1" key="1">
    <citation type="journal article" date="2023" name="Access Microbiol">
        <title>De-novo genome assembly for Akanthomyces muscarius, a biocontrol agent of insect agricultural pests.</title>
        <authorList>
            <person name="Erdos Z."/>
            <person name="Studholme D.J."/>
            <person name="Raymond B."/>
            <person name="Sharma M."/>
        </authorList>
    </citation>
    <scope>NUCLEOTIDE SEQUENCE</scope>
    <source>
        <strain evidence="1">Ve6</strain>
    </source>
</reference>
<protein>
    <submittedName>
        <fullName evidence="1">Uncharacterized protein</fullName>
    </submittedName>
</protein>
<keyword evidence="2" id="KW-1185">Reference proteome</keyword>
<sequence>MWRELPMQRKVTSCRRFSVDREVTSGEFRLAGCFRPAGTTRRSHKNGLLDHGRNGPPLLAYPGLVANFCS</sequence>
<dbReference type="Proteomes" id="UP001144673">
    <property type="component" value="Chromosome 3"/>
</dbReference>
<comment type="caution">
    <text evidence="1">The sequence shown here is derived from an EMBL/GenBank/DDBJ whole genome shotgun (WGS) entry which is preliminary data.</text>
</comment>
<evidence type="ECO:0000313" key="2">
    <source>
        <dbReference type="Proteomes" id="UP001144673"/>
    </source>
</evidence>
<gene>
    <name evidence="1" type="ORF">LMH87_002680</name>
</gene>
<dbReference type="GeneID" id="80889839"/>
<dbReference type="EMBL" id="JAJHUN010000010">
    <property type="protein sequence ID" value="KAJ4148200.1"/>
    <property type="molecule type" value="Genomic_DNA"/>
</dbReference>
<dbReference type="KEGG" id="amus:LMH87_002680"/>
<organism evidence="1 2">
    <name type="scientific">Akanthomyces muscarius</name>
    <name type="common">Entomopathogenic fungus</name>
    <name type="synonym">Lecanicillium muscarium</name>
    <dbReference type="NCBI Taxonomy" id="2231603"/>
    <lineage>
        <taxon>Eukaryota</taxon>
        <taxon>Fungi</taxon>
        <taxon>Dikarya</taxon>
        <taxon>Ascomycota</taxon>
        <taxon>Pezizomycotina</taxon>
        <taxon>Sordariomycetes</taxon>
        <taxon>Hypocreomycetidae</taxon>
        <taxon>Hypocreales</taxon>
        <taxon>Cordycipitaceae</taxon>
        <taxon>Akanthomyces</taxon>
    </lineage>
</organism>
<name>A0A9W8Q6S4_AKAMU</name>
<accession>A0A9W8Q6S4</accession>
<evidence type="ECO:0000313" key="1">
    <source>
        <dbReference type="EMBL" id="KAJ4148200.1"/>
    </source>
</evidence>
<proteinExistence type="predicted"/>
<dbReference type="AlphaFoldDB" id="A0A9W8Q6S4"/>